<keyword evidence="2" id="KW-1185">Reference proteome</keyword>
<sequence length="122" mass="13724">MHRLGDYDVRCNDSRTTKINPGIPNDNTGFQVVRRVEYLKRECWWLGEGEAAGGEGHTVTARGLDGGVVVRVALVARVPNPLFFPSYGRLNTDPVPCQPRALENRCQDVRWSKKKRTLGPMM</sequence>
<gene>
    <name evidence="1" type="ORF">Pmani_008087</name>
</gene>
<dbReference type="Proteomes" id="UP001292094">
    <property type="component" value="Unassembled WGS sequence"/>
</dbReference>
<name>A0AAE1Q7M5_9EUCA</name>
<proteinExistence type="predicted"/>
<evidence type="ECO:0000313" key="1">
    <source>
        <dbReference type="EMBL" id="KAK4321088.1"/>
    </source>
</evidence>
<comment type="caution">
    <text evidence="1">The sequence shown here is derived from an EMBL/GenBank/DDBJ whole genome shotgun (WGS) entry which is preliminary data.</text>
</comment>
<evidence type="ECO:0000313" key="2">
    <source>
        <dbReference type="Proteomes" id="UP001292094"/>
    </source>
</evidence>
<protein>
    <submittedName>
        <fullName evidence="1">Uncharacterized protein</fullName>
    </submittedName>
</protein>
<dbReference type="AlphaFoldDB" id="A0AAE1Q7M5"/>
<organism evidence="1 2">
    <name type="scientific">Petrolisthes manimaculis</name>
    <dbReference type="NCBI Taxonomy" id="1843537"/>
    <lineage>
        <taxon>Eukaryota</taxon>
        <taxon>Metazoa</taxon>
        <taxon>Ecdysozoa</taxon>
        <taxon>Arthropoda</taxon>
        <taxon>Crustacea</taxon>
        <taxon>Multicrustacea</taxon>
        <taxon>Malacostraca</taxon>
        <taxon>Eumalacostraca</taxon>
        <taxon>Eucarida</taxon>
        <taxon>Decapoda</taxon>
        <taxon>Pleocyemata</taxon>
        <taxon>Anomura</taxon>
        <taxon>Galatheoidea</taxon>
        <taxon>Porcellanidae</taxon>
        <taxon>Petrolisthes</taxon>
    </lineage>
</organism>
<accession>A0AAE1Q7M5</accession>
<dbReference type="EMBL" id="JAWZYT010000620">
    <property type="protein sequence ID" value="KAK4321088.1"/>
    <property type="molecule type" value="Genomic_DNA"/>
</dbReference>
<reference evidence="1" key="1">
    <citation type="submission" date="2023-11" db="EMBL/GenBank/DDBJ databases">
        <title>Genome assemblies of two species of porcelain crab, Petrolisthes cinctipes and Petrolisthes manimaculis (Anomura: Porcellanidae).</title>
        <authorList>
            <person name="Angst P."/>
        </authorList>
    </citation>
    <scope>NUCLEOTIDE SEQUENCE</scope>
    <source>
        <strain evidence="1">PB745_02</strain>
        <tissue evidence="1">Gill</tissue>
    </source>
</reference>